<dbReference type="STRING" id="1891926.Fuma_02935"/>
<keyword evidence="3" id="KW-1185">Reference proteome</keyword>
<dbReference type="KEGG" id="fmr:Fuma_02935"/>
<dbReference type="RefSeq" id="WP_077024793.1">
    <property type="nucleotide sequence ID" value="NZ_CP017641.1"/>
</dbReference>
<organism evidence="2 3">
    <name type="scientific">Fuerstiella marisgermanici</name>
    <dbReference type="NCBI Taxonomy" id="1891926"/>
    <lineage>
        <taxon>Bacteria</taxon>
        <taxon>Pseudomonadati</taxon>
        <taxon>Planctomycetota</taxon>
        <taxon>Planctomycetia</taxon>
        <taxon>Planctomycetales</taxon>
        <taxon>Planctomycetaceae</taxon>
        <taxon>Fuerstiella</taxon>
    </lineage>
</organism>
<dbReference type="EMBL" id="CP017641">
    <property type="protein sequence ID" value="APZ93318.1"/>
    <property type="molecule type" value="Genomic_DNA"/>
</dbReference>
<dbReference type="Gene3D" id="3.30.950.30">
    <property type="entry name" value="Schlafen, AAA domain"/>
    <property type="match status" value="1"/>
</dbReference>
<dbReference type="OrthoDB" id="292540at2"/>
<gene>
    <name evidence="2" type="ORF">Fuma_02935</name>
</gene>
<dbReference type="AlphaFoldDB" id="A0A1P8WGZ2"/>
<dbReference type="InterPro" id="IPR007421">
    <property type="entry name" value="Schlafen_AlbA_2_dom"/>
</dbReference>
<evidence type="ECO:0000259" key="1">
    <source>
        <dbReference type="Pfam" id="PF04326"/>
    </source>
</evidence>
<proteinExistence type="predicted"/>
<evidence type="ECO:0000313" key="2">
    <source>
        <dbReference type="EMBL" id="APZ93318.1"/>
    </source>
</evidence>
<sequence length="440" mass="50641">MNNENEIDRFVTATGESSNIDAKGPMSWDSAVESASLAKDIASFANSKDGGVLVIGKSETESGDFELTGLTDEQAESFETTKVARWVNNRFAPPMNIVCHQHRHEDRRFVVITIEEFEDIPVLCTKQYQDPANPKKHLLRERTLYVRNANAESAPLESVEELRLLIGLATSKRANEMLTTFEAMLKGRPLLSQQSDLDQFEDELASIEQGLGQSYSDQIQAGAWKLVIRPVNYVAERWEHADQLESVVRGRAVRLRDEFPGSYRGTHMREWGICNDMYRETWSLARSGQFLMVRPFWENQQKYDCGRRDMQGNPSEPSLEPGKWLDFKPNIFSLTEMFMFAARLVEEYESGEEVTISLEATSLDGRKLVTTDFNINLRDPEECRAQVFEYRKTFTVEEMRTEWETKCAQAMKRFIDLFPGLGVEIKTMHSWIEKFKSRNF</sequence>
<dbReference type="InterPro" id="IPR038461">
    <property type="entry name" value="Schlafen_AlbA_2_dom_sf"/>
</dbReference>
<dbReference type="Pfam" id="PF04326">
    <property type="entry name" value="SLFN_AlbA_2"/>
    <property type="match status" value="1"/>
</dbReference>
<accession>A0A1P8WGZ2</accession>
<reference evidence="2 3" key="1">
    <citation type="journal article" date="2016" name="Front. Microbiol.">
        <title>Fuerstia marisgermanicae gen. nov., sp. nov., an Unusual Member of the Phylum Planctomycetes from the German Wadden Sea.</title>
        <authorList>
            <person name="Kohn T."/>
            <person name="Heuer A."/>
            <person name="Jogler M."/>
            <person name="Vollmers J."/>
            <person name="Boedeker C."/>
            <person name="Bunk B."/>
            <person name="Rast P."/>
            <person name="Borchert D."/>
            <person name="Glockner I."/>
            <person name="Freese H.M."/>
            <person name="Klenk H.P."/>
            <person name="Overmann J."/>
            <person name="Kaster A.K."/>
            <person name="Rohde M."/>
            <person name="Wiegand S."/>
            <person name="Jogler C."/>
        </authorList>
    </citation>
    <scope>NUCLEOTIDE SEQUENCE [LARGE SCALE GENOMIC DNA]</scope>
    <source>
        <strain evidence="2 3">NH11</strain>
    </source>
</reference>
<dbReference type="Proteomes" id="UP000187735">
    <property type="component" value="Chromosome"/>
</dbReference>
<protein>
    <submittedName>
        <fullName evidence="2">Divergent AAA domain protein</fullName>
    </submittedName>
</protein>
<feature type="domain" description="Schlafen AlbA-2" evidence="1">
    <location>
        <begin position="16"/>
        <end position="128"/>
    </location>
</feature>
<name>A0A1P8WGZ2_9PLAN</name>
<evidence type="ECO:0000313" key="3">
    <source>
        <dbReference type="Proteomes" id="UP000187735"/>
    </source>
</evidence>